<evidence type="ECO:0000313" key="2">
    <source>
        <dbReference type="Proteomes" id="UP000250266"/>
    </source>
</evidence>
<evidence type="ECO:0000313" key="1">
    <source>
        <dbReference type="EMBL" id="OCK74078.1"/>
    </source>
</evidence>
<dbReference type="AlphaFoldDB" id="A0A8E2DYM9"/>
<sequence length="83" mass="8960">GNDIMGLIAYTFDDCLDACDKLNYYQGSDFCVLAEFTQNMAQSVATAGLNCYLKWAVSPQTTEDNAVMSARLCRDAGCKSLAG</sequence>
<gene>
    <name evidence="1" type="ORF">K432DRAFT_311420</name>
</gene>
<dbReference type="OrthoDB" id="5358884at2759"/>
<proteinExistence type="predicted"/>
<feature type="non-terminal residue" evidence="1">
    <location>
        <position position="1"/>
    </location>
</feature>
<accession>A0A8E2DYM9</accession>
<name>A0A8E2DYM9_9PEZI</name>
<dbReference type="EMBL" id="KV745566">
    <property type="protein sequence ID" value="OCK74078.1"/>
    <property type="molecule type" value="Genomic_DNA"/>
</dbReference>
<protein>
    <submittedName>
        <fullName evidence="1">Uncharacterized protein</fullName>
    </submittedName>
</protein>
<reference evidence="1 2" key="1">
    <citation type="journal article" date="2016" name="Nat. Commun.">
        <title>Ectomycorrhizal ecology is imprinted in the genome of the dominant symbiotic fungus Cenococcum geophilum.</title>
        <authorList>
            <consortium name="DOE Joint Genome Institute"/>
            <person name="Peter M."/>
            <person name="Kohler A."/>
            <person name="Ohm R.A."/>
            <person name="Kuo A."/>
            <person name="Krutzmann J."/>
            <person name="Morin E."/>
            <person name="Arend M."/>
            <person name="Barry K.W."/>
            <person name="Binder M."/>
            <person name="Choi C."/>
            <person name="Clum A."/>
            <person name="Copeland A."/>
            <person name="Grisel N."/>
            <person name="Haridas S."/>
            <person name="Kipfer T."/>
            <person name="LaButti K."/>
            <person name="Lindquist E."/>
            <person name="Lipzen A."/>
            <person name="Maire R."/>
            <person name="Meier B."/>
            <person name="Mihaltcheva S."/>
            <person name="Molinier V."/>
            <person name="Murat C."/>
            <person name="Poggeler S."/>
            <person name="Quandt C.A."/>
            <person name="Sperisen C."/>
            <person name="Tritt A."/>
            <person name="Tisserant E."/>
            <person name="Crous P.W."/>
            <person name="Henrissat B."/>
            <person name="Nehls U."/>
            <person name="Egli S."/>
            <person name="Spatafora J.W."/>
            <person name="Grigoriev I.V."/>
            <person name="Martin F.M."/>
        </authorList>
    </citation>
    <scope>NUCLEOTIDE SEQUENCE [LARGE SCALE GENOMIC DNA]</scope>
    <source>
        <strain evidence="1 2">CBS 459.81</strain>
    </source>
</reference>
<organism evidence="1 2">
    <name type="scientific">Lepidopterella palustris CBS 459.81</name>
    <dbReference type="NCBI Taxonomy" id="1314670"/>
    <lineage>
        <taxon>Eukaryota</taxon>
        <taxon>Fungi</taxon>
        <taxon>Dikarya</taxon>
        <taxon>Ascomycota</taxon>
        <taxon>Pezizomycotina</taxon>
        <taxon>Dothideomycetes</taxon>
        <taxon>Pleosporomycetidae</taxon>
        <taxon>Mytilinidiales</taxon>
        <taxon>Argynnaceae</taxon>
        <taxon>Lepidopterella</taxon>
    </lineage>
</organism>
<dbReference type="Proteomes" id="UP000250266">
    <property type="component" value="Unassembled WGS sequence"/>
</dbReference>
<keyword evidence="2" id="KW-1185">Reference proteome</keyword>